<dbReference type="VEuPathDB" id="TriTrypDB:TcYC6_0047900"/>
<evidence type="ECO:0000256" key="1">
    <source>
        <dbReference type="SAM" id="SignalP"/>
    </source>
</evidence>
<proteinExistence type="predicted"/>
<dbReference type="VEuPathDB" id="TriTrypDB:BCY84_22053"/>
<dbReference type="VEuPathDB" id="TriTrypDB:TcCLB.511321.40"/>
<dbReference type="VEuPathDB" id="TriTrypDB:TcCLB.510053.30"/>
<dbReference type="EMBL" id="PRFA01000339">
    <property type="protein sequence ID" value="PWU83317.1"/>
    <property type="molecule type" value="Genomic_DNA"/>
</dbReference>
<evidence type="ECO:0000313" key="2">
    <source>
        <dbReference type="EMBL" id="PWU83317.1"/>
    </source>
</evidence>
<feature type="signal peptide" evidence="1">
    <location>
        <begin position="1"/>
        <end position="26"/>
    </location>
</feature>
<reference evidence="2 3" key="1">
    <citation type="journal article" date="2018" name="Microb. Genom.">
        <title>Expanding an expanded genome: long-read sequencing of Trypanosoma cruzi.</title>
        <authorList>
            <person name="Berna L."/>
            <person name="Rodriguez M."/>
            <person name="Chiribao M.L."/>
            <person name="Parodi-Talice A."/>
            <person name="Pita S."/>
            <person name="Rijo G."/>
            <person name="Alvarez-Valin F."/>
            <person name="Robello C."/>
        </authorList>
    </citation>
    <scope>NUCLEOTIDE SEQUENCE [LARGE SCALE GENOMIC DNA]</scope>
    <source>
        <strain evidence="2 3">Dm28c</strain>
    </source>
</reference>
<dbReference type="VEuPathDB" id="TriTrypDB:C3747_23g983c"/>
<accession>A0A2V2UGH9</accession>
<sequence>MNRGMAQAVYATLLLICLLAAHSAAGIFIVDSRPNGDYCGGYMSLVNGRITVHPTTSKFDISLDVFGEKYLCKEEKYSYNETTGQMFLDGMNDPNDCLGTILRDNGLKLSVNYLQADDAILLDFEVVTVKLSRCS</sequence>
<keyword evidence="1" id="KW-0732">Signal</keyword>
<dbReference type="VEuPathDB" id="TriTrypDB:TCDM_14520"/>
<comment type="caution">
    <text evidence="2">The sequence shown here is derived from an EMBL/GenBank/DDBJ whole genome shotgun (WGS) entry which is preliminary data.</text>
</comment>
<dbReference type="AlphaFoldDB" id="A0A2V2UGH9"/>
<evidence type="ECO:0000313" key="3">
    <source>
        <dbReference type="Proteomes" id="UP000246121"/>
    </source>
</evidence>
<organism evidence="2 3">
    <name type="scientific">Trypanosoma cruzi</name>
    <dbReference type="NCBI Taxonomy" id="5693"/>
    <lineage>
        <taxon>Eukaryota</taxon>
        <taxon>Discoba</taxon>
        <taxon>Euglenozoa</taxon>
        <taxon>Kinetoplastea</taxon>
        <taxon>Metakinetoplastina</taxon>
        <taxon>Trypanosomatida</taxon>
        <taxon>Trypanosomatidae</taxon>
        <taxon>Trypanosoma</taxon>
        <taxon>Schizotrypanum</taxon>
    </lineage>
</organism>
<name>A0A2V2UGH9_TRYCR</name>
<dbReference type="Proteomes" id="UP000246121">
    <property type="component" value="Unassembled WGS sequence"/>
</dbReference>
<dbReference type="VEuPathDB" id="TriTrypDB:TcG_13485"/>
<dbReference type="VEuPathDB" id="TriTrypDB:TcCL_NonESM05121"/>
<dbReference type="VEuPathDB" id="TriTrypDB:C4B63_339g81c"/>
<feature type="chain" id="PRO_5015935698" evidence="1">
    <location>
        <begin position="27"/>
        <end position="135"/>
    </location>
</feature>
<gene>
    <name evidence="2" type="ORF">C4B63_339g81c</name>
</gene>
<dbReference type="VEuPathDB" id="TriTrypDB:TcBrA4_0135500"/>
<protein>
    <submittedName>
        <fullName evidence="2">Uncharacterized protein</fullName>
    </submittedName>
</protein>